<dbReference type="AlphaFoldDB" id="A0ABD0T531"/>
<comment type="similarity">
    <text evidence="1">Belongs to the DNA mismatch repair MutL/HexB family.</text>
</comment>
<accession>A0ABD0T531</accession>
<organism evidence="5 6">
    <name type="scientific">Loxostege sticticalis</name>
    <name type="common">Beet webworm moth</name>
    <dbReference type="NCBI Taxonomy" id="481309"/>
    <lineage>
        <taxon>Eukaryota</taxon>
        <taxon>Metazoa</taxon>
        <taxon>Ecdysozoa</taxon>
        <taxon>Arthropoda</taxon>
        <taxon>Hexapoda</taxon>
        <taxon>Insecta</taxon>
        <taxon>Pterygota</taxon>
        <taxon>Neoptera</taxon>
        <taxon>Endopterygota</taxon>
        <taxon>Lepidoptera</taxon>
        <taxon>Glossata</taxon>
        <taxon>Ditrysia</taxon>
        <taxon>Pyraloidea</taxon>
        <taxon>Crambidae</taxon>
        <taxon>Pyraustinae</taxon>
        <taxon>Loxostege</taxon>
    </lineage>
</organism>
<keyword evidence="2" id="KW-0227">DNA damage</keyword>
<dbReference type="Pfam" id="PF13589">
    <property type="entry name" value="HATPase_c_3"/>
    <property type="match status" value="1"/>
</dbReference>
<dbReference type="PANTHER" id="PTHR10073">
    <property type="entry name" value="DNA MISMATCH REPAIR PROTEIN MLH, PMS, MUTL"/>
    <property type="match status" value="1"/>
</dbReference>
<sequence length="1038" mass="118896">MAVVKLSSDIQCLFSSSVHLFSYKRAVEELVYNALDAYSTSIAIRIHIQENKIQVVDNGCGIGKENFKLLGQKYATSKFVDLSKYKSAPNSYGFRGQSLAALVEVSKCVKITARTTNTEETWAKTFYKGKGQEFTLTTTRPSKGTTVEVNGFLYNLNIQNKGINPVTEINEIKSLLEQLSLAHNNVSFSLRDDSRNEIIFKVHKNSDIYQTFKSLFDIEKSCIQEIQVEKNEYKVAAYIAKNNDHPDRHHWIFLNKKFINNTKLHKVIHDNLTKTSNPTRRMTKVKKSKKINDVEDHEPSKNHISFYFIFITCPYYDYDISNTPRQTTLEFKNWNLITKLIEKLVKFKAGELKVKEIKITDKIGKKNILKDGIDGDDTRQQVREIMNRILGSNPRKVGVSQMQNGIKGKLIKRKKKKAPKLTLSKVVPPNPTTKSNNFSNEMMVDLNKIVERPNTKSKLFTKQFDIRSFSDNFTSHTIEFSNSKDDRKQSNGKKYSAIDADRTFEIRMSNGEPQSTCAVVTSTVGLTYTVTTSSITTQFRNNSDVNNDNCRNDMSSRLTYCETEEVFDNKTNDPQTDHLNVIFISNSNDLNNDKSNTEIEPLNVCQTILSEMETASNINNNQLNDSLFNLTLEELSSNVRNFKMIGDTQQLLQSPEKQDNSVEKSIVHLDNQGTEVETINTNFIEDTLERVDVDQIVETNNEQREPMYDTEVINEGALVANDFDIRNRPRFLPKGMSPIFENRCLKTKAGTNVESGYFADNLYNKFRDEVQIHTEVYEAHVQNPKDFATKNIDKVNNRLERDNSSLTFNAESLKEAKVLGQIDNKFIATIIKGKSDQSEFLVLFDQHAVHERIRLEDNLADYFNNNEWRIAKLDDVMLKLSKDEIIYLHNYKDKFTQFGLDWTILNNVSITLHGIPAAILGKNPRPVEKVINAVRNLISEEINMIRSQKGCVSSYPKSIMDLVFSEACRYAIKFGDTLPRSECVELIQALSTCKTPFQCAHGRPVMAVIMDIKPETRNYKFKMAKLRQLQTLFKNKTK</sequence>
<dbReference type="GO" id="GO:0006974">
    <property type="term" value="P:DNA damage response"/>
    <property type="evidence" value="ECO:0007669"/>
    <property type="project" value="UniProtKB-KW"/>
</dbReference>
<evidence type="ECO:0000256" key="2">
    <source>
        <dbReference type="ARBA" id="ARBA00022763"/>
    </source>
</evidence>
<dbReference type="InterPro" id="IPR042121">
    <property type="entry name" value="MutL_C_regsub"/>
</dbReference>
<evidence type="ECO:0000313" key="5">
    <source>
        <dbReference type="EMBL" id="KAL0832172.1"/>
    </source>
</evidence>
<dbReference type="SMART" id="SM00853">
    <property type="entry name" value="MutL_C"/>
    <property type="match status" value="1"/>
</dbReference>
<dbReference type="Gene3D" id="3.30.230.10">
    <property type="match status" value="1"/>
</dbReference>
<proteinExistence type="inferred from homology"/>
<dbReference type="SUPFAM" id="SSF55874">
    <property type="entry name" value="ATPase domain of HSP90 chaperone/DNA topoisomerase II/histidine kinase"/>
    <property type="match status" value="1"/>
</dbReference>
<comment type="caution">
    <text evidence="5">The sequence shown here is derived from an EMBL/GenBank/DDBJ whole genome shotgun (WGS) entry which is preliminary data.</text>
</comment>
<gene>
    <name evidence="5" type="ORF">ABMA28_001629</name>
</gene>
<evidence type="ECO:0000259" key="3">
    <source>
        <dbReference type="SMART" id="SM00853"/>
    </source>
</evidence>
<dbReference type="Gene3D" id="3.30.1540.20">
    <property type="entry name" value="MutL, C-terminal domain, dimerisation subdomain"/>
    <property type="match status" value="1"/>
</dbReference>
<dbReference type="EMBL" id="JBEDNZ010000011">
    <property type="protein sequence ID" value="KAL0832172.1"/>
    <property type="molecule type" value="Genomic_DNA"/>
</dbReference>
<dbReference type="InterPro" id="IPR042120">
    <property type="entry name" value="MutL_C_dimsub"/>
</dbReference>
<dbReference type="SMART" id="SM01340">
    <property type="entry name" value="DNA_mis_repair"/>
    <property type="match status" value="1"/>
</dbReference>
<dbReference type="InterPro" id="IPR014790">
    <property type="entry name" value="MutL_C"/>
</dbReference>
<evidence type="ECO:0000313" key="6">
    <source>
        <dbReference type="Proteomes" id="UP001549921"/>
    </source>
</evidence>
<evidence type="ECO:0000256" key="1">
    <source>
        <dbReference type="ARBA" id="ARBA00006082"/>
    </source>
</evidence>
<feature type="domain" description="MutL C-terminal dimerisation" evidence="3">
    <location>
        <begin position="818"/>
        <end position="978"/>
    </location>
</feature>
<dbReference type="InterPro" id="IPR037198">
    <property type="entry name" value="MutL_C_sf"/>
</dbReference>
<dbReference type="Proteomes" id="UP001549921">
    <property type="component" value="Unassembled WGS sequence"/>
</dbReference>
<dbReference type="Pfam" id="PF08676">
    <property type="entry name" value="MutL_C"/>
    <property type="match status" value="1"/>
</dbReference>
<dbReference type="SUPFAM" id="SSF118116">
    <property type="entry name" value="DNA mismatch repair protein MutL"/>
    <property type="match status" value="1"/>
</dbReference>
<name>A0ABD0T531_LOXSC</name>
<dbReference type="InterPro" id="IPR013507">
    <property type="entry name" value="DNA_mismatch_S5_2-like"/>
</dbReference>
<reference evidence="5 6" key="1">
    <citation type="submission" date="2024-06" db="EMBL/GenBank/DDBJ databases">
        <title>A chromosome-level genome assembly of beet webworm, Loxostege sticticalis.</title>
        <authorList>
            <person name="Zhang Y."/>
        </authorList>
    </citation>
    <scope>NUCLEOTIDE SEQUENCE [LARGE SCALE GENOMIC DNA]</scope>
    <source>
        <strain evidence="5">AQ028</strain>
        <tissue evidence="5">Male pupae</tissue>
    </source>
</reference>
<dbReference type="InterPro" id="IPR036890">
    <property type="entry name" value="HATPase_C_sf"/>
</dbReference>
<dbReference type="Gene3D" id="3.30.565.10">
    <property type="entry name" value="Histidine kinase-like ATPase, C-terminal domain"/>
    <property type="match status" value="1"/>
</dbReference>
<dbReference type="PANTHER" id="PTHR10073:SF47">
    <property type="entry name" value="DNA MISMATCH REPAIR PROTEIN MLH3"/>
    <property type="match status" value="1"/>
</dbReference>
<feature type="domain" description="DNA mismatch repair protein S5" evidence="4">
    <location>
        <begin position="212"/>
        <end position="348"/>
    </location>
</feature>
<dbReference type="InterPro" id="IPR014721">
    <property type="entry name" value="Ribsml_uS5_D2-typ_fold_subgr"/>
</dbReference>
<protein>
    <submittedName>
        <fullName evidence="5">Uncharacterized protein</fullName>
    </submittedName>
</protein>
<evidence type="ECO:0000259" key="4">
    <source>
        <dbReference type="SMART" id="SM01340"/>
    </source>
</evidence>
<dbReference type="Gene3D" id="3.30.1370.100">
    <property type="entry name" value="MutL, C-terminal domain, regulatory subdomain"/>
    <property type="match status" value="1"/>
</dbReference>
<dbReference type="InterPro" id="IPR038973">
    <property type="entry name" value="MutL/Mlh/Pms-like"/>
</dbReference>